<reference evidence="2" key="1">
    <citation type="submission" date="2023-03" db="EMBL/GenBank/DDBJ databases">
        <title>Massive genome expansion in bonnet fungi (Mycena s.s.) driven by repeated elements and novel gene families across ecological guilds.</title>
        <authorList>
            <consortium name="Lawrence Berkeley National Laboratory"/>
            <person name="Harder C.B."/>
            <person name="Miyauchi S."/>
            <person name="Viragh M."/>
            <person name="Kuo A."/>
            <person name="Thoen E."/>
            <person name="Andreopoulos B."/>
            <person name="Lu D."/>
            <person name="Skrede I."/>
            <person name="Drula E."/>
            <person name="Henrissat B."/>
            <person name="Morin E."/>
            <person name="Kohler A."/>
            <person name="Barry K."/>
            <person name="LaButti K."/>
            <person name="Morin E."/>
            <person name="Salamov A."/>
            <person name="Lipzen A."/>
            <person name="Mereny Z."/>
            <person name="Hegedus B."/>
            <person name="Baldrian P."/>
            <person name="Stursova M."/>
            <person name="Weitz H."/>
            <person name="Taylor A."/>
            <person name="Grigoriev I.V."/>
            <person name="Nagy L.G."/>
            <person name="Martin F."/>
            <person name="Kauserud H."/>
        </authorList>
    </citation>
    <scope>NUCLEOTIDE SEQUENCE</scope>
    <source>
        <strain evidence="2">CBHHK182m</strain>
    </source>
</reference>
<name>A0AAD7JED0_9AGAR</name>
<gene>
    <name evidence="2" type="ORF">B0H16DRAFT_518489</name>
</gene>
<keyword evidence="1" id="KW-0812">Transmembrane</keyword>
<dbReference type="EMBL" id="JARKIB010000032">
    <property type="protein sequence ID" value="KAJ7762651.1"/>
    <property type="molecule type" value="Genomic_DNA"/>
</dbReference>
<sequence>MLIPDLYSRGFALSTLQWIFAFSVLALTPSPSNPDSEVSDATPLTDYRGFLKLMGWFAVSSSVLWFAGVTFIRSKERTCRPVYAYFYCTMFGTVARTVGFFATLTPQKDGPPNSWMLSAIRTSCTQNGFRSLRSLTCAPVGILLSCLILEISIASVAAIIICRRAVAKYGVEQVLVPVPPPELVAAWTMADITEDEPLVPGQEMKQTFMLIPRLYAFGLAIAAFEFAIACLALR</sequence>
<dbReference type="Proteomes" id="UP001215598">
    <property type="component" value="Unassembled WGS sequence"/>
</dbReference>
<accession>A0AAD7JED0</accession>
<feature type="transmembrane region" description="Helical" evidence="1">
    <location>
        <begin position="140"/>
        <end position="162"/>
    </location>
</feature>
<feature type="transmembrane region" description="Helical" evidence="1">
    <location>
        <begin position="214"/>
        <end position="233"/>
    </location>
</feature>
<evidence type="ECO:0000256" key="1">
    <source>
        <dbReference type="SAM" id="Phobius"/>
    </source>
</evidence>
<comment type="caution">
    <text evidence="2">The sequence shown here is derived from an EMBL/GenBank/DDBJ whole genome shotgun (WGS) entry which is preliminary data.</text>
</comment>
<protein>
    <submittedName>
        <fullName evidence="2">Uncharacterized protein</fullName>
    </submittedName>
</protein>
<keyword evidence="3" id="KW-1185">Reference proteome</keyword>
<proteinExistence type="predicted"/>
<feature type="transmembrane region" description="Helical" evidence="1">
    <location>
        <begin position="50"/>
        <end position="72"/>
    </location>
</feature>
<keyword evidence="1" id="KW-0472">Membrane</keyword>
<feature type="transmembrane region" description="Helical" evidence="1">
    <location>
        <begin position="84"/>
        <end position="104"/>
    </location>
</feature>
<organism evidence="2 3">
    <name type="scientific">Mycena metata</name>
    <dbReference type="NCBI Taxonomy" id="1033252"/>
    <lineage>
        <taxon>Eukaryota</taxon>
        <taxon>Fungi</taxon>
        <taxon>Dikarya</taxon>
        <taxon>Basidiomycota</taxon>
        <taxon>Agaricomycotina</taxon>
        <taxon>Agaricomycetes</taxon>
        <taxon>Agaricomycetidae</taxon>
        <taxon>Agaricales</taxon>
        <taxon>Marasmiineae</taxon>
        <taxon>Mycenaceae</taxon>
        <taxon>Mycena</taxon>
    </lineage>
</organism>
<dbReference type="AlphaFoldDB" id="A0AAD7JED0"/>
<evidence type="ECO:0000313" key="2">
    <source>
        <dbReference type="EMBL" id="KAJ7762651.1"/>
    </source>
</evidence>
<evidence type="ECO:0000313" key="3">
    <source>
        <dbReference type="Proteomes" id="UP001215598"/>
    </source>
</evidence>
<keyword evidence="1" id="KW-1133">Transmembrane helix</keyword>